<evidence type="ECO:0000256" key="3">
    <source>
        <dbReference type="SAM" id="Phobius"/>
    </source>
</evidence>
<keyword evidence="5" id="KW-1185">Reference proteome</keyword>
<keyword evidence="3" id="KW-0812">Transmembrane</keyword>
<dbReference type="AlphaFoldDB" id="A0A433Q8X4"/>
<sequence>MPPPLIPTSIQRHQKHNQPFAADSRNFYVRVILLALFGTLVFFQLLSSSTETPTFLSEPLQHAEAPQQQQQLPPPQQVSDLPPEIFIANTTVITPSTATRIPNIVHFVHGLKDPDPQLDLIHYLAIKSAHDVLNPTKIYFHYHYLPHGEWFDRARLFLTLRHVELPTKIYNNSVDGYAHRADIVRLDALLEFGGIYMDMDLLSLKPFAPLLDAHFVMGEEGQGGWSGLCNAVILARPNAPFLQRWRATYKTFDQRNWNHHSVVLPGILAKYFPDEVCVLGYKAFFWPLWDKKGLRTMYLEKSYGFEENYGIHLWESAARVNLMKGITVDVVRTVDNSLYCEIRRFLREKGEGTERDEGCVILERTQRPDRLVGHWPLLPPGPDTPITDPLRLSDISGNHLSGLVRQGTFADPVTATAPTLHLNGRDSYIFLPLPTKLNLTDLTVSFWLQVPAHYTKEGAVALMLHTDHIKVNLETHLDQSLSFAIRTLLYGVNTSPDDDDAFSSGRLDVPAGPHPVNDGSVHHYALAISHRRSRLTLYVDGSVALSSVAWRPPNPEAVVRGVWIGSPEPEDRNYQDPWDEQRCLEGTVRDVRVWEREMGVDEVRGVVEEGWDEGVREEEEEEE</sequence>
<dbReference type="SUPFAM" id="SSF49899">
    <property type="entry name" value="Concanavalin A-like lectins/glucanases"/>
    <property type="match status" value="1"/>
</dbReference>
<evidence type="ECO:0000313" key="4">
    <source>
        <dbReference type="EMBL" id="RUS26258.1"/>
    </source>
</evidence>
<dbReference type="EMBL" id="RBNJ01010897">
    <property type="protein sequence ID" value="RUS26258.1"/>
    <property type="molecule type" value="Genomic_DNA"/>
</dbReference>
<evidence type="ECO:0000313" key="5">
    <source>
        <dbReference type="Proteomes" id="UP000274822"/>
    </source>
</evidence>
<dbReference type="Gene3D" id="3.90.550.20">
    <property type="match status" value="1"/>
</dbReference>
<proteinExistence type="inferred from homology"/>
<dbReference type="InterPro" id="IPR007577">
    <property type="entry name" value="GlycoTrfase_DXD_sugar-bd_CS"/>
</dbReference>
<evidence type="ECO:0000256" key="1">
    <source>
        <dbReference type="ARBA" id="ARBA00009003"/>
    </source>
</evidence>
<feature type="non-terminal residue" evidence="4">
    <location>
        <position position="623"/>
    </location>
</feature>
<dbReference type="InterPro" id="IPR013320">
    <property type="entry name" value="ConA-like_dom_sf"/>
</dbReference>
<comment type="caution">
    <text evidence="4">The sequence shown here is derived from an EMBL/GenBank/DDBJ whole genome shotgun (WGS) entry which is preliminary data.</text>
</comment>
<protein>
    <submittedName>
        <fullName evidence="4">Uncharacterized protein</fullName>
    </submittedName>
</protein>
<dbReference type="Proteomes" id="UP000274822">
    <property type="component" value="Unassembled WGS sequence"/>
</dbReference>
<dbReference type="PANTHER" id="PTHR46830">
    <property type="entry name" value="TRANSFERASE, PUTATIVE-RELATED"/>
    <property type="match status" value="1"/>
</dbReference>
<accession>A0A433Q8X4</accession>
<organism evidence="4 5">
    <name type="scientific">Jimgerdemannia flammicorona</name>
    <dbReference type="NCBI Taxonomy" id="994334"/>
    <lineage>
        <taxon>Eukaryota</taxon>
        <taxon>Fungi</taxon>
        <taxon>Fungi incertae sedis</taxon>
        <taxon>Mucoromycota</taxon>
        <taxon>Mucoromycotina</taxon>
        <taxon>Endogonomycetes</taxon>
        <taxon>Endogonales</taxon>
        <taxon>Endogonaceae</taxon>
        <taxon>Jimgerdemannia</taxon>
    </lineage>
</organism>
<gene>
    <name evidence="4" type="ORF">BC938DRAFT_471009</name>
</gene>
<feature type="transmembrane region" description="Helical" evidence="3">
    <location>
        <begin position="27"/>
        <end position="46"/>
    </location>
</feature>
<dbReference type="SUPFAM" id="SSF53448">
    <property type="entry name" value="Nucleotide-diphospho-sugar transferases"/>
    <property type="match status" value="1"/>
</dbReference>
<name>A0A433Q8X4_9FUNG</name>
<dbReference type="Pfam" id="PF04488">
    <property type="entry name" value="Gly_transf_sug"/>
    <property type="match status" value="1"/>
</dbReference>
<dbReference type="PANTHER" id="PTHR46830:SF2">
    <property type="entry name" value="ALPHA-1,4-N-ACETYLGLUCOSAMINYLTRANSFERASE"/>
    <property type="match status" value="1"/>
</dbReference>
<reference evidence="4 5" key="1">
    <citation type="journal article" date="2018" name="New Phytol.">
        <title>Phylogenomics of Endogonaceae and evolution of mycorrhizas within Mucoromycota.</title>
        <authorList>
            <person name="Chang Y."/>
            <person name="Desiro A."/>
            <person name="Na H."/>
            <person name="Sandor L."/>
            <person name="Lipzen A."/>
            <person name="Clum A."/>
            <person name="Barry K."/>
            <person name="Grigoriev I.V."/>
            <person name="Martin F.M."/>
            <person name="Stajich J.E."/>
            <person name="Smith M.E."/>
            <person name="Bonito G."/>
            <person name="Spatafora J.W."/>
        </authorList>
    </citation>
    <scope>NUCLEOTIDE SEQUENCE [LARGE SCALE GENOMIC DNA]</scope>
    <source>
        <strain evidence="4 5">AD002</strain>
    </source>
</reference>
<keyword evidence="3" id="KW-0472">Membrane</keyword>
<keyword evidence="3" id="KW-1133">Transmembrane helix</keyword>
<feature type="compositionally biased region" description="Low complexity" evidence="2">
    <location>
        <begin position="58"/>
        <end position="71"/>
    </location>
</feature>
<feature type="region of interest" description="Disordered" evidence="2">
    <location>
        <begin position="57"/>
        <end position="76"/>
    </location>
</feature>
<dbReference type="Pfam" id="PF13385">
    <property type="entry name" value="Laminin_G_3"/>
    <property type="match status" value="1"/>
</dbReference>
<dbReference type="Gene3D" id="2.60.120.200">
    <property type="match status" value="1"/>
</dbReference>
<dbReference type="InterPro" id="IPR029044">
    <property type="entry name" value="Nucleotide-diphossugar_trans"/>
</dbReference>
<comment type="similarity">
    <text evidence="1">Belongs to the glycosyltransferase 32 family.</text>
</comment>
<evidence type="ECO:0000256" key="2">
    <source>
        <dbReference type="SAM" id="MobiDB-lite"/>
    </source>
</evidence>